<comment type="similarity">
    <text evidence="5">Belongs to the SAT4 family.</text>
</comment>
<proteinExistence type="inferred from homology"/>
<dbReference type="EMBL" id="SKBQ01000019">
    <property type="protein sequence ID" value="TPX16110.1"/>
    <property type="molecule type" value="Genomic_DNA"/>
</dbReference>
<keyword evidence="2 7" id="KW-0812">Transmembrane</keyword>
<feature type="transmembrane region" description="Helical" evidence="7">
    <location>
        <begin position="164"/>
        <end position="185"/>
    </location>
</feature>
<keyword evidence="10" id="KW-1185">Reference proteome</keyword>
<dbReference type="GO" id="GO:0016020">
    <property type="term" value="C:membrane"/>
    <property type="evidence" value="ECO:0007669"/>
    <property type="project" value="UniProtKB-SubCell"/>
</dbReference>
<evidence type="ECO:0000256" key="3">
    <source>
        <dbReference type="ARBA" id="ARBA00022989"/>
    </source>
</evidence>
<evidence type="ECO:0000256" key="7">
    <source>
        <dbReference type="SAM" id="Phobius"/>
    </source>
</evidence>
<organism evidence="9 10">
    <name type="scientific">Thyridium curvatum</name>
    <dbReference type="NCBI Taxonomy" id="1093900"/>
    <lineage>
        <taxon>Eukaryota</taxon>
        <taxon>Fungi</taxon>
        <taxon>Dikarya</taxon>
        <taxon>Ascomycota</taxon>
        <taxon>Pezizomycotina</taxon>
        <taxon>Sordariomycetes</taxon>
        <taxon>Sordariomycetidae</taxon>
        <taxon>Thyridiales</taxon>
        <taxon>Thyridiaceae</taxon>
        <taxon>Thyridium</taxon>
    </lineage>
</organism>
<evidence type="ECO:0000313" key="10">
    <source>
        <dbReference type="Proteomes" id="UP000319257"/>
    </source>
</evidence>
<keyword evidence="4 7" id="KW-0472">Membrane</keyword>
<evidence type="ECO:0000256" key="2">
    <source>
        <dbReference type="ARBA" id="ARBA00022692"/>
    </source>
</evidence>
<reference evidence="9 10" key="1">
    <citation type="submission" date="2019-06" db="EMBL/GenBank/DDBJ databases">
        <title>Draft genome sequence of the filamentous fungus Phialemoniopsis curvata isolated from diesel fuel.</title>
        <authorList>
            <person name="Varaljay V.A."/>
            <person name="Lyon W.J."/>
            <person name="Crouch A.L."/>
            <person name="Drake C.E."/>
            <person name="Hollomon J.M."/>
            <person name="Nadeau L.J."/>
            <person name="Nunn H.S."/>
            <person name="Stevenson B.S."/>
            <person name="Bojanowski C.L."/>
            <person name="Crookes-Goodson W.J."/>
        </authorList>
    </citation>
    <scope>NUCLEOTIDE SEQUENCE [LARGE SCALE GENOMIC DNA]</scope>
    <source>
        <strain evidence="9 10">D216</strain>
    </source>
</reference>
<protein>
    <recommendedName>
        <fullName evidence="8">Rhodopsin domain-containing protein</fullName>
    </recommendedName>
</protein>
<name>A0A507BHS0_9PEZI</name>
<feature type="transmembrane region" description="Helical" evidence="7">
    <location>
        <begin position="56"/>
        <end position="76"/>
    </location>
</feature>
<feature type="region of interest" description="Disordered" evidence="6">
    <location>
        <begin position="279"/>
        <end position="300"/>
    </location>
</feature>
<evidence type="ECO:0000256" key="6">
    <source>
        <dbReference type="SAM" id="MobiDB-lite"/>
    </source>
</evidence>
<dbReference type="PANTHER" id="PTHR33048:SF47">
    <property type="entry name" value="INTEGRAL MEMBRANE PROTEIN-RELATED"/>
    <property type="match status" value="1"/>
</dbReference>
<dbReference type="InterPro" id="IPR049326">
    <property type="entry name" value="Rhodopsin_dom_fungi"/>
</dbReference>
<keyword evidence="3 7" id="KW-1133">Transmembrane helix</keyword>
<feature type="domain" description="Rhodopsin" evidence="8">
    <location>
        <begin position="25"/>
        <end position="230"/>
    </location>
</feature>
<evidence type="ECO:0000256" key="1">
    <source>
        <dbReference type="ARBA" id="ARBA00004141"/>
    </source>
</evidence>
<feature type="compositionally biased region" description="Polar residues" evidence="6">
    <location>
        <begin position="281"/>
        <end position="294"/>
    </location>
</feature>
<evidence type="ECO:0000256" key="5">
    <source>
        <dbReference type="ARBA" id="ARBA00038359"/>
    </source>
</evidence>
<feature type="transmembrane region" description="Helical" evidence="7">
    <location>
        <begin position="205"/>
        <end position="224"/>
    </location>
</feature>
<comment type="caution">
    <text evidence="9">The sequence shown here is derived from an EMBL/GenBank/DDBJ whole genome shotgun (WGS) entry which is preliminary data.</text>
</comment>
<dbReference type="RefSeq" id="XP_030997821.1">
    <property type="nucleotide sequence ID" value="XM_031138479.1"/>
</dbReference>
<dbReference type="AlphaFoldDB" id="A0A507BHS0"/>
<dbReference type="OrthoDB" id="5421689at2759"/>
<dbReference type="InParanoid" id="A0A507BHS0"/>
<evidence type="ECO:0000313" key="9">
    <source>
        <dbReference type="EMBL" id="TPX16110.1"/>
    </source>
</evidence>
<evidence type="ECO:0000256" key="4">
    <source>
        <dbReference type="ARBA" id="ARBA00023136"/>
    </source>
</evidence>
<gene>
    <name evidence="9" type="ORF">E0L32_004105</name>
</gene>
<evidence type="ECO:0000259" key="8">
    <source>
        <dbReference type="Pfam" id="PF20684"/>
    </source>
</evidence>
<dbReference type="InterPro" id="IPR052337">
    <property type="entry name" value="SAT4-like"/>
</dbReference>
<accession>A0A507BHS0</accession>
<comment type="subcellular location">
    <subcellularLocation>
        <location evidence="1">Membrane</location>
        <topology evidence="1">Multi-pass membrane protein</topology>
    </subcellularLocation>
</comment>
<dbReference type="Pfam" id="PF20684">
    <property type="entry name" value="Fung_rhodopsin"/>
    <property type="match status" value="1"/>
</dbReference>
<dbReference type="GeneID" id="41971552"/>
<dbReference type="Proteomes" id="UP000319257">
    <property type="component" value="Unassembled WGS sequence"/>
</dbReference>
<dbReference type="PANTHER" id="PTHR33048">
    <property type="entry name" value="PTH11-LIKE INTEGRAL MEMBRANE PROTEIN (AFU_ORTHOLOGUE AFUA_5G11245)"/>
    <property type="match status" value="1"/>
</dbReference>
<feature type="transmembrane region" description="Helical" evidence="7">
    <location>
        <begin position="82"/>
        <end position="99"/>
    </location>
</feature>
<sequence length="323" mass="36245">MSHNPGPSRRIPANSYPPLRKGVQHYKLGQMIGQLPQPQIDYYQEKLNQMTWTSEFFYSWSIFLTKMAVLAFYWRMFKRLPIRWPIIILACSCVIWIIIRTFMTIFRCSPIQYYWHKSINGHCSIDAATYYVATDSTHTALDVLILTLPVSEVVRMKLPLGQKISVVGLFSCGLIVCIASAFQIVQSRQYNPQSIEVPHQLALSLTWAAVELNLAVLASCLPLLRPIFRKFIPGLSTGDSSGTSRPSVAFGPSSGPRVVPSYLMSDELFDESLPHLGSVQEHPTVSLPDSNGASLTGPATDHRERRILGMQDPQGIHLPPRSF</sequence>